<comment type="caution">
    <text evidence="1">The sequence shown here is derived from an EMBL/GenBank/DDBJ whole genome shotgun (WGS) entry which is preliminary data.</text>
</comment>
<proteinExistence type="predicted"/>
<evidence type="ECO:0000313" key="2">
    <source>
        <dbReference type="Proteomes" id="UP000276834"/>
    </source>
</evidence>
<evidence type="ECO:0000313" key="1">
    <source>
        <dbReference type="EMBL" id="RLW12331.1"/>
    </source>
</evidence>
<organism evidence="1 2">
    <name type="scientific">Chloebia gouldiae</name>
    <name type="common">Gouldian finch</name>
    <name type="synonym">Erythrura gouldiae</name>
    <dbReference type="NCBI Taxonomy" id="44316"/>
    <lineage>
        <taxon>Eukaryota</taxon>
        <taxon>Metazoa</taxon>
        <taxon>Chordata</taxon>
        <taxon>Craniata</taxon>
        <taxon>Vertebrata</taxon>
        <taxon>Euteleostomi</taxon>
        <taxon>Archelosauria</taxon>
        <taxon>Archosauria</taxon>
        <taxon>Dinosauria</taxon>
        <taxon>Saurischia</taxon>
        <taxon>Theropoda</taxon>
        <taxon>Coelurosauria</taxon>
        <taxon>Aves</taxon>
        <taxon>Neognathae</taxon>
        <taxon>Neoaves</taxon>
        <taxon>Telluraves</taxon>
        <taxon>Australaves</taxon>
        <taxon>Passeriformes</taxon>
        <taxon>Passeroidea</taxon>
        <taxon>Passeridae</taxon>
        <taxon>Chloebia</taxon>
    </lineage>
</organism>
<keyword evidence="2" id="KW-1185">Reference proteome</keyword>
<dbReference type="EMBL" id="QUSF01000002">
    <property type="protein sequence ID" value="RLW12331.1"/>
    <property type="molecule type" value="Genomic_DNA"/>
</dbReference>
<name>A0A3L8T166_CHLGU</name>
<protein>
    <submittedName>
        <fullName evidence="1">Uncharacterized protein</fullName>
    </submittedName>
</protein>
<dbReference type="AlphaFoldDB" id="A0A3L8T166"/>
<gene>
    <name evidence="1" type="ORF">DV515_00000750</name>
</gene>
<reference evidence="1 2" key="1">
    <citation type="journal article" date="2018" name="Proc. R. Soc. B">
        <title>A non-coding region near Follistatin controls head colour polymorphism in the Gouldian finch.</title>
        <authorList>
            <person name="Toomey M.B."/>
            <person name="Marques C.I."/>
            <person name="Andrade P."/>
            <person name="Araujo P.M."/>
            <person name="Sabatino S."/>
            <person name="Gazda M.A."/>
            <person name="Afonso S."/>
            <person name="Lopes R.J."/>
            <person name="Corbo J.C."/>
            <person name="Carneiro M."/>
        </authorList>
    </citation>
    <scope>NUCLEOTIDE SEQUENCE [LARGE SCALE GENOMIC DNA]</scope>
    <source>
        <strain evidence="1">Red01</strain>
        <tissue evidence="1">Muscle</tissue>
    </source>
</reference>
<dbReference type="Proteomes" id="UP000276834">
    <property type="component" value="Unassembled WGS sequence"/>
</dbReference>
<sequence length="98" mass="11198">MASLSMRWSLVNSRIVDLEVEQNQTQEETVPSSGLRIIFSKGIGAMPKNIKHFFLLIANQQFQRTTWAEQEDFLLLFGTSGLLSTQKPRRCSLGRKKI</sequence>
<accession>A0A3L8T166</accession>